<keyword evidence="3" id="KW-1185">Reference proteome</keyword>
<evidence type="ECO:0000313" key="3">
    <source>
        <dbReference type="Proteomes" id="UP000242450"/>
    </source>
</evidence>
<dbReference type="AlphaFoldDB" id="A0A212D807"/>
<sequence length="66" mass="7216">MQSISNPNVRNFGRSLLAGYCPTYMPDLVLHGTSSDEKLKQCLAADLVHTVQVSDPSWEPRAANQG</sequence>
<reference evidence="2 3" key="1">
    <citation type="journal article" date="2018" name="Mol. Genet. Genomics">
        <title>The red deer Cervus elaphus genome CerEla1.0: sequencing, annotating, genes, and chromosomes.</title>
        <authorList>
            <person name="Bana N.A."/>
            <person name="Nyiri A."/>
            <person name="Nagy J."/>
            <person name="Frank K."/>
            <person name="Nagy T."/>
            <person name="Steger V."/>
            <person name="Schiller M."/>
            <person name="Lakatos P."/>
            <person name="Sugar L."/>
            <person name="Horn P."/>
            <person name="Barta E."/>
            <person name="Orosz L."/>
        </authorList>
    </citation>
    <scope>NUCLEOTIDE SEQUENCE [LARGE SCALE GENOMIC DNA]</scope>
    <source>
        <strain evidence="2">Hungarian</strain>
    </source>
</reference>
<dbReference type="InterPro" id="IPR028086">
    <property type="entry name" value="FNIP_C_dom"/>
</dbReference>
<protein>
    <recommendedName>
        <fullName evidence="1">UDENN FNIP1/2-type domain-containing protein</fullName>
    </recommendedName>
</protein>
<proteinExistence type="predicted"/>
<dbReference type="GO" id="GO:0051087">
    <property type="term" value="F:protein-folding chaperone binding"/>
    <property type="evidence" value="ECO:0007669"/>
    <property type="project" value="TreeGrafter"/>
</dbReference>
<dbReference type="PANTHER" id="PTHR21634:SF11">
    <property type="entry name" value="FOLLICULIN-INTERACTING PROTEIN 2"/>
    <property type="match status" value="1"/>
</dbReference>
<dbReference type="Pfam" id="PF14638">
    <property type="entry name" value="FNIP_C"/>
    <property type="match status" value="1"/>
</dbReference>
<dbReference type="OrthoDB" id="10051712at2759"/>
<feature type="domain" description="UDENN FNIP1/2-type" evidence="1">
    <location>
        <begin position="1"/>
        <end position="66"/>
    </location>
</feature>
<evidence type="ECO:0000259" key="1">
    <source>
        <dbReference type="PROSITE" id="PS51836"/>
    </source>
</evidence>
<gene>
    <name evidence="2" type="ORF">Celaphus_00000465</name>
</gene>
<name>A0A212D807_CEREH</name>
<dbReference type="InterPro" id="IPR037545">
    <property type="entry name" value="DENN_FNIP1/2"/>
</dbReference>
<accession>A0A212D807</accession>
<evidence type="ECO:0000313" key="2">
    <source>
        <dbReference type="EMBL" id="OWK14390.1"/>
    </source>
</evidence>
<dbReference type="Proteomes" id="UP000242450">
    <property type="component" value="Chromosome 5"/>
</dbReference>
<dbReference type="PROSITE" id="PS51836">
    <property type="entry name" value="DENN_FNIP12"/>
    <property type="match status" value="1"/>
</dbReference>
<comment type="caution">
    <text evidence="2">The sequence shown here is derived from an EMBL/GenBank/DDBJ whole genome shotgun (WGS) entry which is preliminary data.</text>
</comment>
<organism evidence="2 3">
    <name type="scientific">Cervus elaphus hippelaphus</name>
    <name type="common">European red deer</name>
    <dbReference type="NCBI Taxonomy" id="46360"/>
    <lineage>
        <taxon>Eukaryota</taxon>
        <taxon>Metazoa</taxon>
        <taxon>Chordata</taxon>
        <taxon>Craniata</taxon>
        <taxon>Vertebrata</taxon>
        <taxon>Euteleostomi</taxon>
        <taxon>Mammalia</taxon>
        <taxon>Eutheria</taxon>
        <taxon>Laurasiatheria</taxon>
        <taxon>Artiodactyla</taxon>
        <taxon>Ruminantia</taxon>
        <taxon>Pecora</taxon>
        <taxon>Cervidae</taxon>
        <taxon>Cervinae</taxon>
        <taxon>Cervus</taxon>
    </lineage>
</organism>
<dbReference type="GO" id="GO:0005737">
    <property type="term" value="C:cytoplasm"/>
    <property type="evidence" value="ECO:0007669"/>
    <property type="project" value="UniProtKB-ARBA"/>
</dbReference>
<dbReference type="EMBL" id="MKHE01000005">
    <property type="protein sequence ID" value="OWK14390.1"/>
    <property type="molecule type" value="Genomic_DNA"/>
</dbReference>
<dbReference type="GO" id="GO:0042030">
    <property type="term" value="F:ATPase inhibitor activity"/>
    <property type="evidence" value="ECO:0007669"/>
    <property type="project" value="TreeGrafter"/>
</dbReference>
<dbReference type="PANTHER" id="PTHR21634">
    <property type="entry name" value="RE13835P"/>
    <property type="match status" value="1"/>
</dbReference>